<sequence>MSQVQLPREGREVTAQETVQVPPVSEILSLKEMETLAMVRLSPKARSYYASATDDEITKHENNNIYRQILLRPRVLVNCTECDPSVTFLGHRLDIPIFVSPAAAAQLAHPVGEAGIAKACSSFKTLQIISKNASLPVDEIVKAGPNAVFGWQLYIVKDIKETERDLQRLKAIPQVKFIVLTTDAPFPGKREAEVRFKMAEVAAGGPPQTWGTESNLTWKKTLAWLQTKTNLPIVLKGIQTFEDAYIASLFPSVKGIILSNHGGRALDTVAPPIQTLLEIRKYCLPVLNKLDVFIDGGIKRGTDVVKALALGAKAVGIGRAPLFGLAVAGEQGVHRTLEILSEETVTAMRLLGAQNVAQLKSSHVNTATLKSRLYDGLVYLEDLEKEVRQDVKMSMWARK</sequence>
<comment type="caution">
    <text evidence="1">The sequence shown here is derived from an EMBL/GenBank/DDBJ whole genome shotgun (WGS) entry which is preliminary data.</text>
</comment>
<protein>
    <submittedName>
        <fullName evidence="1">Uncharacterized protein</fullName>
    </submittedName>
</protein>
<evidence type="ECO:0000313" key="2">
    <source>
        <dbReference type="Proteomes" id="UP001163324"/>
    </source>
</evidence>
<gene>
    <name evidence="1" type="ORF">N3K66_001544</name>
</gene>
<organism evidence="1 2">
    <name type="scientific">Trichothecium roseum</name>
    <dbReference type="NCBI Taxonomy" id="47278"/>
    <lineage>
        <taxon>Eukaryota</taxon>
        <taxon>Fungi</taxon>
        <taxon>Dikarya</taxon>
        <taxon>Ascomycota</taxon>
        <taxon>Pezizomycotina</taxon>
        <taxon>Sordariomycetes</taxon>
        <taxon>Hypocreomycetidae</taxon>
        <taxon>Hypocreales</taxon>
        <taxon>Hypocreales incertae sedis</taxon>
        <taxon>Trichothecium</taxon>
    </lineage>
</organism>
<evidence type="ECO:0000313" key="1">
    <source>
        <dbReference type="EMBL" id="KAI9905015.1"/>
    </source>
</evidence>
<dbReference type="Proteomes" id="UP001163324">
    <property type="component" value="Chromosome 1"/>
</dbReference>
<dbReference type="EMBL" id="CM047940">
    <property type="protein sequence ID" value="KAI9905015.1"/>
    <property type="molecule type" value="Genomic_DNA"/>
</dbReference>
<proteinExistence type="predicted"/>
<accession>A0ACC0VH23</accession>
<name>A0ACC0VH23_9HYPO</name>
<reference evidence="1" key="1">
    <citation type="submission" date="2022-10" db="EMBL/GenBank/DDBJ databases">
        <title>Complete Genome of Trichothecium roseum strain YXFP-22015, a Plant Pathogen Isolated from Citrus.</title>
        <authorList>
            <person name="Wang Y."/>
            <person name="Zhu L."/>
        </authorList>
    </citation>
    <scope>NUCLEOTIDE SEQUENCE</scope>
    <source>
        <strain evidence="1">YXFP-22015</strain>
    </source>
</reference>
<keyword evidence="2" id="KW-1185">Reference proteome</keyword>